<reference evidence="2 3" key="1">
    <citation type="journal article" date="2019" name="Int. J. Syst. Evol. Microbiol.">
        <title>Capsulimonas corticalis gen. nov., sp. nov., an aerobic capsulated bacterium, of a novel bacterial order, Capsulimonadales ord. nov., of the class Armatimonadia of the phylum Armatimonadetes.</title>
        <authorList>
            <person name="Li J."/>
            <person name="Kudo C."/>
            <person name="Tonouchi A."/>
        </authorList>
    </citation>
    <scope>NUCLEOTIDE SEQUENCE [LARGE SCALE GENOMIC DNA]</scope>
    <source>
        <strain evidence="2 3">AX-7</strain>
    </source>
</reference>
<dbReference type="InterPro" id="IPR006076">
    <property type="entry name" value="FAD-dep_OxRdtase"/>
</dbReference>
<dbReference type="SUPFAM" id="SSF51905">
    <property type="entry name" value="FAD/NAD(P)-binding domain"/>
    <property type="match status" value="1"/>
</dbReference>
<dbReference type="PANTHER" id="PTHR13847:SF287">
    <property type="entry name" value="FAD-DEPENDENT OXIDOREDUCTASE DOMAIN-CONTAINING PROTEIN 1"/>
    <property type="match status" value="1"/>
</dbReference>
<dbReference type="InterPro" id="IPR036188">
    <property type="entry name" value="FAD/NAD-bd_sf"/>
</dbReference>
<dbReference type="Proteomes" id="UP000287394">
    <property type="component" value="Chromosome"/>
</dbReference>
<dbReference type="GO" id="GO:0005737">
    <property type="term" value="C:cytoplasm"/>
    <property type="evidence" value="ECO:0007669"/>
    <property type="project" value="TreeGrafter"/>
</dbReference>
<name>A0A402CPM1_9BACT</name>
<dbReference type="Gene3D" id="3.30.9.10">
    <property type="entry name" value="D-Amino Acid Oxidase, subunit A, domain 2"/>
    <property type="match status" value="1"/>
</dbReference>
<evidence type="ECO:0000313" key="3">
    <source>
        <dbReference type="Proteomes" id="UP000287394"/>
    </source>
</evidence>
<dbReference type="Pfam" id="PF01266">
    <property type="entry name" value="DAO"/>
    <property type="match status" value="1"/>
</dbReference>
<dbReference type="AlphaFoldDB" id="A0A402CPM1"/>
<keyword evidence="3" id="KW-1185">Reference proteome</keyword>
<organism evidence="2 3">
    <name type="scientific">Capsulimonas corticalis</name>
    <dbReference type="NCBI Taxonomy" id="2219043"/>
    <lineage>
        <taxon>Bacteria</taxon>
        <taxon>Bacillati</taxon>
        <taxon>Armatimonadota</taxon>
        <taxon>Armatimonadia</taxon>
        <taxon>Capsulimonadales</taxon>
        <taxon>Capsulimonadaceae</taxon>
        <taxon>Capsulimonas</taxon>
    </lineage>
</organism>
<evidence type="ECO:0000313" key="2">
    <source>
        <dbReference type="EMBL" id="BDI32954.1"/>
    </source>
</evidence>
<dbReference type="RefSeq" id="WP_119319363.1">
    <property type="nucleotide sequence ID" value="NZ_AP025739.1"/>
</dbReference>
<accession>A0A402CPM1</accession>
<dbReference type="Gene3D" id="3.50.50.60">
    <property type="entry name" value="FAD/NAD(P)-binding domain"/>
    <property type="match status" value="1"/>
</dbReference>
<gene>
    <name evidence="2" type="ORF">CCAX7_50050</name>
</gene>
<sequence>MSVTTDVLVVGGGLIGCSTAYYLAKRGVRVTVVERREAPGRETTARSGAIIRAHYGVPELVTLAWEANQRYARFADEVGKPCGFVRCGYSVLVDSEDVETLRANVCMHQALGVHVSLIPPDHLGARAPWLKLHDVALVAWEPKGGYANPALTTSSYAAQAQALGAEFRFDSTVTAAERQSDSWRVTLENGDTISAARVVVCTGNWSRPVGALFGLELPVAPVRAQIVVLDRPEEGRGPMPVVSDLVNLAYYRQEENGGMWAGSSDMADLAEFLPAPEDYREAADAPAIDAAKRKATLRFEGMANPEVQRAFCGLYETTPDWQPIIDTFDASLHAAVGFSGHGFKLAPVVGDAMAARALGEVPPFDTSLFTLSRFAAGRPIKSRYTYKRARFLR</sequence>
<dbReference type="PANTHER" id="PTHR13847">
    <property type="entry name" value="SARCOSINE DEHYDROGENASE-RELATED"/>
    <property type="match status" value="1"/>
</dbReference>
<dbReference type="KEGG" id="ccot:CCAX7_50050"/>
<dbReference type="EMBL" id="AP025739">
    <property type="protein sequence ID" value="BDI32954.1"/>
    <property type="molecule type" value="Genomic_DNA"/>
</dbReference>
<dbReference type="OrthoDB" id="9806452at2"/>
<dbReference type="GO" id="GO:0016491">
    <property type="term" value="F:oxidoreductase activity"/>
    <property type="evidence" value="ECO:0007669"/>
    <property type="project" value="UniProtKB-KW"/>
</dbReference>
<evidence type="ECO:0000256" key="1">
    <source>
        <dbReference type="ARBA" id="ARBA00023002"/>
    </source>
</evidence>
<proteinExistence type="predicted"/>
<protein>
    <submittedName>
        <fullName evidence="2">Oxidoreductase</fullName>
    </submittedName>
</protein>
<keyword evidence="1" id="KW-0560">Oxidoreductase</keyword>